<evidence type="ECO:0000256" key="6">
    <source>
        <dbReference type="ARBA" id="ARBA00023004"/>
    </source>
</evidence>
<sequence length="746" mass="80495">MFRRFQIILTLMRIICIKPPQPIALERQMNRSNIYKLPASPIYLLATFLASGWACVAEAQTAPAQTKPAQTNSRSDTLVLDPIDVTARKTREDLKNVPESITVVPQDSLKAAPFDPGAAIARNSPNVQWVSRATGSQFFSIRGVSSLGSPVNYSDGTVAFSTDGVPNSMMGASSILLDVDRVEVMRGPQGTLWGSNALGGAINVVTNQPDGTRDIHATGEIGSNGYRMGEMVLGGTIADALDGRMALRLGHQSGDVRSLYTDDLGKRNIGAFRGGLRFTGSDDTTVTLTGSYLRDEGNAPFYLLRDASHFPTSGSLTEPKSMTTQGGATLTVEHQFGAFRVTSISAYQHNELNSKSDNADRLLYDRVGFPAFSSRGHLDDKENVFSQELRLSSREGDPIRWVMGASVARSEGRRTCVSAQCAPAPYFDAITMNSDFNSTNLGLFGDMSIPVAERWEFSVGGRLSHDDIEIKRRNSQGIGDLTGSNSASQTYPTGRMALAYKWSDEVRTYVSVARGHAARVYPLFGYPVKGVVDDPYPAATGWTYEAGIKTSLFDDRLELDASAFRNTIKNGVMTYLDPARGTFGTTYQDYETTGFEFQGRALITDGLTLTGGLGYTHSKLGANGASINTVTGNGVPNAPKWTTTTGLQYDIPAGVVSLPGSLSFGVQYQFTGSRPADVDNSFDLKPYHIVDARVAWSNDASDLAIYAFGRNLLDQRAETFGSLYLGVETVAAGPGRIVGLGMTKSF</sequence>
<dbReference type="PANTHER" id="PTHR32552">
    <property type="entry name" value="FERRICHROME IRON RECEPTOR-RELATED"/>
    <property type="match status" value="1"/>
</dbReference>
<keyword evidence="15" id="KW-0675">Receptor</keyword>
<evidence type="ECO:0000256" key="12">
    <source>
        <dbReference type="RuleBase" id="RU003357"/>
    </source>
</evidence>
<dbReference type="InterPro" id="IPR012910">
    <property type="entry name" value="Plug_dom"/>
</dbReference>
<keyword evidence="10 11" id="KW-0998">Cell outer membrane</keyword>
<evidence type="ECO:0000259" key="13">
    <source>
        <dbReference type="Pfam" id="PF00593"/>
    </source>
</evidence>
<comment type="similarity">
    <text evidence="11 12">Belongs to the TonB-dependent receptor family.</text>
</comment>
<evidence type="ECO:0000256" key="4">
    <source>
        <dbReference type="ARBA" id="ARBA00022496"/>
    </source>
</evidence>
<evidence type="ECO:0000256" key="8">
    <source>
        <dbReference type="ARBA" id="ARBA00023077"/>
    </source>
</evidence>
<dbReference type="PROSITE" id="PS52016">
    <property type="entry name" value="TONB_DEPENDENT_REC_3"/>
    <property type="match status" value="1"/>
</dbReference>
<organism evidence="15 16">
    <name type="scientific">Azospirillum melinis</name>
    <dbReference type="NCBI Taxonomy" id="328839"/>
    <lineage>
        <taxon>Bacteria</taxon>
        <taxon>Pseudomonadati</taxon>
        <taxon>Pseudomonadota</taxon>
        <taxon>Alphaproteobacteria</taxon>
        <taxon>Rhodospirillales</taxon>
        <taxon>Azospirillaceae</taxon>
        <taxon>Azospirillum</taxon>
    </lineage>
</organism>
<dbReference type="InterPro" id="IPR000531">
    <property type="entry name" value="Beta-barrel_TonB"/>
</dbReference>
<evidence type="ECO:0000256" key="7">
    <source>
        <dbReference type="ARBA" id="ARBA00023065"/>
    </source>
</evidence>
<keyword evidence="16" id="KW-1185">Reference proteome</keyword>
<evidence type="ECO:0000256" key="10">
    <source>
        <dbReference type="ARBA" id="ARBA00023237"/>
    </source>
</evidence>
<evidence type="ECO:0000259" key="14">
    <source>
        <dbReference type="Pfam" id="PF07715"/>
    </source>
</evidence>
<evidence type="ECO:0000256" key="2">
    <source>
        <dbReference type="ARBA" id="ARBA00022448"/>
    </source>
</evidence>
<reference evidence="15 16" key="1">
    <citation type="submission" date="2019-10" db="EMBL/GenBank/DDBJ databases">
        <title>Genome sequence of Azospirillum melinis.</title>
        <authorList>
            <person name="Ambrosini A."/>
            <person name="Sant'Anna F.H."/>
            <person name="Cassan F.D."/>
            <person name="Souza E.M."/>
            <person name="Passaglia L.M.P."/>
        </authorList>
    </citation>
    <scope>NUCLEOTIDE SEQUENCE [LARGE SCALE GENOMIC DNA]</scope>
    <source>
        <strain evidence="15 16">TMCY0552</strain>
    </source>
</reference>
<dbReference type="Pfam" id="PF07715">
    <property type="entry name" value="Plug"/>
    <property type="match status" value="1"/>
</dbReference>
<dbReference type="CDD" id="cd01347">
    <property type="entry name" value="ligand_gated_channel"/>
    <property type="match status" value="1"/>
</dbReference>
<keyword evidence="8 12" id="KW-0798">TonB box</keyword>
<feature type="domain" description="TonB-dependent receptor plug" evidence="14">
    <location>
        <begin position="94"/>
        <end position="201"/>
    </location>
</feature>
<comment type="subcellular location">
    <subcellularLocation>
        <location evidence="1 11">Cell outer membrane</location>
        <topology evidence="1 11">Multi-pass membrane protein</topology>
    </subcellularLocation>
</comment>
<keyword evidence="9 11" id="KW-0472">Membrane</keyword>
<gene>
    <name evidence="15" type="ORF">GBZ48_08300</name>
</gene>
<dbReference type="Proteomes" id="UP000605086">
    <property type="component" value="Unassembled WGS sequence"/>
</dbReference>
<keyword evidence="2 11" id="KW-0813">Transport</keyword>
<evidence type="ECO:0000256" key="11">
    <source>
        <dbReference type="PROSITE-ProRule" id="PRU01360"/>
    </source>
</evidence>
<accession>A0ABX2KHM8</accession>
<evidence type="ECO:0000256" key="5">
    <source>
        <dbReference type="ARBA" id="ARBA00022692"/>
    </source>
</evidence>
<dbReference type="InterPro" id="IPR036942">
    <property type="entry name" value="Beta-barrel_TonB_sf"/>
</dbReference>
<dbReference type="EMBL" id="WHOS01000008">
    <property type="protein sequence ID" value="NUA99288.1"/>
    <property type="molecule type" value="Genomic_DNA"/>
</dbReference>
<dbReference type="InterPro" id="IPR039426">
    <property type="entry name" value="TonB-dep_rcpt-like"/>
</dbReference>
<protein>
    <submittedName>
        <fullName evidence="15">TonB-dependent receptor</fullName>
    </submittedName>
</protein>
<feature type="domain" description="TonB-dependent receptor-like beta-barrel" evidence="13">
    <location>
        <begin position="278"/>
        <end position="712"/>
    </location>
</feature>
<dbReference type="PANTHER" id="PTHR32552:SF81">
    <property type="entry name" value="TONB-DEPENDENT OUTER MEMBRANE RECEPTOR"/>
    <property type="match status" value="1"/>
</dbReference>
<evidence type="ECO:0000313" key="16">
    <source>
        <dbReference type="Proteomes" id="UP000605086"/>
    </source>
</evidence>
<comment type="caution">
    <text evidence="15">The sequence shown here is derived from an EMBL/GenBank/DDBJ whole genome shotgun (WGS) entry which is preliminary data.</text>
</comment>
<dbReference type="SUPFAM" id="SSF56935">
    <property type="entry name" value="Porins"/>
    <property type="match status" value="1"/>
</dbReference>
<evidence type="ECO:0000256" key="9">
    <source>
        <dbReference type="ARBA" id="ARBA00023136"/>
    </source>
</evidence>
<evidence type="ECO:0000256" key="3">
    <source>
        <dbReference type="ARBA" id="ARBA00022452"/>
    </source>
</evidence>
<evidence type="ECO:0000256" key="1">
    <source>
        <dbReference type="ARBA" id="ARBA00004571"/>
    </source>
</evidence>
<keyword evidence="5 11" id="KW-0812">Transmembrane</keyword>
<keyword evidence="7" id="KW-0406">Ion transport</keyword>
<dbReference type="Pfam" id="PF00593">
    <property type="entry name" value="TonB_dep_Rec_b-barrel"/>
    <property type="match status" value="1"/>
</dbReference>
<keyword evidence="4" id="KW-0410">Iron transport</keyword>
<proteinExistence type="inferred from homology"/>
<name>A0ABX2KHM8_9PROT</name>
<keyword evidence="3 11" id="KW-1134">Transmembrane beta strand</keyword>
<dbReference type="Gene3D" id="2.40.170.20">
    <property type="entry name" value="TonB-dependent receptor, beta-barrel domain"/>
    <property type="match status" value="1"/>
</dbReference>
<keyword evidence="6" id="KW-0408">Iron</keyword>
<evidence type="ECO:0000313" key="15">
    <source>
        <dbReference type="EMBL" id="NUA99288.1"/>
    </source>
</evidence>